<dbReference type="OrthoDB" id="5867583at2759"/>
<reference evidence="1" key="1">
    <citation type="submission" date="2007-07" db="EMBL/GenBank/DDBJ databases">
        <title>PCAP assembly of the Caenorhabditis remanei genome.</title>
        <authorList>
            <consortium name="The Caenorhabditis remanei Sequencing Consortium"/>
            <person name="Wilson R.K."/>
        </authorList>
    </citation>
    <scope>NUCLEOTIDE SEQUENCE [LARGE SCALE GENOMIC DNA]</scope>
    <source>
        <strain evidence="1">PB4641</strain>
    </source>
</reference>
<dbReference type="STRING" id="31234.E3MRG2"/>
<evidence type="ECO:0000313" key="1">
    <source>
        <dbReference type="EMBL" id="EFP07902.1"/>
    </source>
</evidence>
<dbReference type="eggNOG" id="KOG0255">
    <property type="taxonomic scope" value="Eukaryota"/>
</dbReference>
<gene>
    <name evidence="1" type="ORF">CRE_14087</name>
</gene>
<accession>E3MRG2</accession>
<proteinExistence type="predicted"/>
<dbReference type="HOGENOM" id="CLU_2576131_0_0_1"/>
<evidence type="ECO:0000313" key="2">
    <source>
        <dbReference type="Proteomes" id="UP000008281"/>
    </source>
</evidence>
<protein>
    <submittedName>
        <fullName evidence="1">Uncharacterized protein</fullName>
    </submittedName>
</protein>
<sequence>MHIIPPGLYRVDVLILISYQMCHFFSIQQLFPIFLNYTPKTACVETAQGSPPRTQYGRYMGRAWTQHEFAEDCMWSVYGPF</sequence>
<dbReference type="AlphaFoldDB" id="E3MRG2"/>
<keyword evidence="2" id="KW-1185">Reference proteome</keyword>
<dbReference type="EMBL" id="DS268469">
    <property type="protein sequence ID" value="EFP07902.1"/>
    <property type="molecule type" value="Genomic_DNA"/>
</dbReference>
<dbReference type="InParanoid" id="E3MRG2"/>
<dbReference type="Proteomes" id="UP000008281">
    <property type="component" value="Unassembled WGS sequence"/>
</dbReference>
<name>E3MRG2_CAERE</name>
<organism evidence="2">
    <name type="scientific">Caenorhabditis remanei</name>
    <name type="common">Caenorhabditis vulgaris</name>
    <dbReference type="NCBI Taxonomy" id="31234"/>
    <lineage>
        <taxon>Eukaryota</taxon>
        <taxon>Metazoa</taxon>
        <taxon>Ecdysozoa</taxon>
        <taxon>Nematoda</taxon>
        <taxon>Chromadorea</taxon>
        <taxon>Rhabditida</taxon>
        <taxon>Rhabditina</taxon>
        <taxon>Rhabditomorpha</taxon>
        <taxon>Rhabditoidea</taxon>
        <taxon>Rhabditidae</taxon>
        <taxon>Peloderinae</taxon>
        <taxon>Caenorhabditis</taxon>
    </lineage>
</organism>